<feature type="compositionally biased region" description="Acidic residues" evidence="1">
    <location>
        <begin position="451"/>
        <end position="467"/>
    </location>
</feature>
<evidence type="ECO:0000313" key="2">
    <source>
        <dbReference type="EMBL" id="KAJ0973365.1"/>
    </source>
</evidence>
<feature type="region of interest" description="Disordered" evidence="1">
    <location>
        <begin position="30"/>
        <end position="70"/>
    </location>
</feature>
<feature type="region of interest" description="Disordered" evidence="1">
    <location>
        <begin position="235"/>
        <end position="299"/>
    </location>
</feature>
<dbReference type="Proteomes" id="UP001085076">
    <property type="component" value="Miscellaneous, Linkage group lg05"/>
</dbReference>
<keyword evidence="3" id="KW-1185">Reference proteome</keyword>
<proteinExistence type="predicted"/>
<protein>
    <submittedName>
        <fullName evidence="2">Uncharacterized protein</fullName>
    </submittedName>
</protein>
<feature type="compositionally biased region" description="Gly residues" evidence="1">
    <location>
        <begin position="1"/>
        <end position="12"/>
    </location>
</feature>
<feature type="region of interest" description="Disordered" evidence="1">
    <location>
        <begin position="443"/>
        <end position="467"/>
    </location>
</feature>
<name>A0A9D5HEI6_9LILI</name>
<reference evidence="2" key="1">
    <citation type="submission" date="2021-03" db="EMBL/GenBank/DDBJ databases">
        <authorList>
            <person name="Li Z."/>
            <person name="Yang C."/>
        </authorList>
    </citation>
    <scope>NUCLEOTIDE SEQUENCE</scope>
    <source>
        <strain evidence="2">Dzin_1.0</strain>
        <tissue evidence="2">Leaf</tissue>
    </source>
</reference>
<feature type="region of interest" description="Disordered" evidence="1">
    <location>
        <begin position="1"/>
        <end position="20"/>
    </location>
</feature>
<gene>
    <name evidence="2" type="ORF">J5N97_021324</name>
</gene>
<evidence type="ECO:0000313" key="3">
    <source>
        <dbReference type="Proteomes" id="UP001085076"/>
    </source>
</evidence>
<organism evidence="2 3">
    <name type="scientific">Dioscorea zingiberensis</name>
    <dbReference type="NCBI Taxonomy" id="325984"/>
    <lineage>
        <taxon>Eukaryota</taxon>
        <taxon>Viridiplantae</taxon>
        <taxon>Streptophyta</taxon>
        <taxon>Embryophyta</taxon>
        <taxon>Tracheophyta</taxon>
        <taxon>Spermatophyta</taxon>
        <taxon>Magnoliopsida</taxon>
        <taxon>Liliopsida</taxon>
        <taxon>Dioscoreales</taxon>
        <taxon>Dioscoreaceae</taxon>
        <taxon>Dioscorea</taxon>
    </lineage>
</organism>
<accession>A0A9D5HEI6</accession>
<comment type="caution">
    <text evidence="2">The sequence shown here is derived from an EMBL/GenBank/DDBJ whole genome shotgun (WGS) entry which is preliminary data.</text>
</comment>
<dbReference type="EMBL" id="JAGGNH010000005">
    <property type="protein sequence ID" value="KAJ0973365.1"/>
    <property type="molecule type" value="Genomic_DNA"/>
</dbReference>
<reference evidence="2" key="2">
    <citation type="journal article" date="2022" name="Hortic Res">
        <title>The genome of Dioscorea zingiberensis sheds light on the biosynthesis, origin and evolution of the medicinally important diosgenin saponins.</title>
        <authorList>
            <person name="Li Y."/>
            <person name="Tan C."/>
            <person name="Li Z."/>
            <person name="Guo J."/>
            <person name="Li S."/>
            <person name="Chen X."/>
            <person name="Wang C."/>
            <person name="Dai X."/>
            <person name="Yang H."/>
            <person name="Song W."/>
            <person name="Hou L."/>
            <person name="Xu J."/>
            <person name="Tong Z."/>
            <person name="Xu A."/>
            <person name="Yuan X."/>
            <person name="Wang W."/>
            <person name="Yang Q."/>
            <person name="Chen L."/>
            <person name="Sun Z."/>
            <person name="Wang K."/>
            <person name="Pan B."/>
            <person name="Chen J."/>
            <person name="Bao Y."/>
            <person name="Liu F."/>
            <person name="Qi X."/>
            <person name="Gang D.R."/>
            <person name="Wen J."/>
            <person name="Li J."/>
        </authorList>
    </citation>
    <scope>NUCLEOTIDE SEQUENCE</scope>
    <source>
        <strain evidence="2">Dzin_1.0</strain>
    </source>
</reference>
<evidence type="ECO:0000256" key="1">
    <source>
        <dbReference type="SAM" id="MobiDB-lite"/>
    </source>
</evidence>
<feature type="compositionally biased region" description="Basic and acidic residues" evidence="1">
    <location>
        <begin position="484"/>
        <end position="503"/>
    </location>
</feature>
<dbReference type="AlphaFoldDB" id="A0A9D5HEI6"/>
<sequence length="513" mass="55425">MEGDGVGGAGGEEFGHPVEEAVAVAVTEELGEVANDGERERTSVASSPETEVEMKGSASAREQRAELHGAAAPAAYSQGINGWRSIAATGEKTSNFSNLPCLQVGDLLAILNLEFVCCHYEAFADQWIGNVEENSHYKSKLITSQFEAMHPPTSDLGSVRQPAVSLMTETIGGNAIEQNICDTHPACPNASASEDFFGGIKRILPSEVDEGGVENGQGDGVLSETQPMNITVEGQGTFEANNPEGPGQKNDQLPEKDDISTWKIAGARRGRGRGRGPPNHGRKIVEPGRISGQPVANSGDRHVESLVTGRPTRGGRGGFHKGLKIQSRDSFHQVFQGESMEKEWPPLVNHTANTIERSEDPISNMAAGSQQLALVQKKGTDLGKQQPKNQERFSGGMVRPSIELLTSFDTDQRLRNKGKGIESYPKKHDQLVDRIMLAIEDKKQEAGSDQLMEEAPDELENPQDIYDDDMPLAQVQKEAKMEALARRDKSKEGSCSKKGRLEGPEIAAQANIN</sequence>
<feature type="region of interest" description="Disordered" evidence="1">
    <location>
        <begin position="484"/>
        <end position="513"/>
    </location>
</feature>